<evidence type="ECO:0000259" key="2">
    <source>
        <dbReference type="SMART" id="SM00829"/>
    </source>
</evidence>
<name>A0ABP5JGT3_9ACTN</name>
<dbReference type="Gene3D" id="3.40.50.720">
    <property type="entry name" value="NAD(P)-binding Rossmann-like Domain"/>
    <property type="match status" value="1"/>
</dbReference>
<dbReference type="Pfam" id="PF08240">
    <property type="entry name" value="ADH_N"/>
    <property type="match status" value="1"/>
</dbReference>
<comment type="caution">
    <text evidence="3">The sequence shown here is derived from an EMBL/GenBank/DDBJ whole genome shotgun (WGS) entry which is preliminary data.</text>
</comment>
<dbReference type="SMART" id="SM00829">
    <property type="entry name" value="PKS_ER"/>
    <property type="match status" value="1"/>
</dbReference>
<dbReference type="InterPro" id="IPR051603">
    <property type="entry name" value="Zinc-ADH_QOR/CCCR"/>
</dbReference>
<dbReference type="Proteomes" id="UP001500897">
    <property type="component" value="Unassembled WGS sequence"/>
</dbReference>
<feature type="domain" description="Enoyl reductase (ER)" evidence="2">
    <location>
        <begin position="30"/>
        <end position="355"/>
    </location>
</feature>
<dbReference type="SUPFAM" id="SSF51735">
    <property type="entry name" value="NAD(P)-binding Rossmann-fold domains"/>
    <property type="match status" value="1"/>
</dbReference>
<reference evidence="4" key="1">
    <citation type="journal article" date="2019" name="Int. J. Syst. Evol. Microbiol.">
        <title>The Global Catalogue of Microorganisms (GCM) 10K type strain sequencing project: providing services to taxonomists for standard genome sequencing and annotation.</title>
        <authorList>
            <consortium name="The Broad Institute Genomics Platform"/>
            <consortium name="The Broad Institute Genome Sequencing Center for Infectious Disease"/>
            <person name="Wu L."/>
            <person name="Ma J."/>
        </authorList>
    </citation>
    <scope>NUCLEOTIDE SEQUENCE [LARGE SCALE GENOMIC DNA]</scope>
    <source>
        <strain evidence="4">JCM 14559</strain>
    </source>
</reference>
<dbReference type="SUPFAM" id="SSF50129">
    <property type="entry name" value="GroES-like"/>
    <property type="match status" value="1"/>
</dbReference>
<dbReference type="InterPro" id="IPR013154">
    <property type="entry name" value="ADH-like_N"/>
</dbReference>
<dbReference type="PANTHER" id="PTHR44154:SF1">
    <property type="entry name" value="QUINONE OXIDOREDUCTASE"/>
    <property type="match status" value="1"/>
</dbReference>
<dbReference type="InterPro" id="IPR020843">
    <property type="entry name" value="ER"/>
</dbReference>
<dbReference type="PANTHER" id="PTHR44154">
    <property type="entry name" value="QUINONE OXIDOREDUCTASE"/>
    <property type="match status" value="1"/>
</dbReference>
<dbReference type="Pfam" id="PF00107">
    <property type="entry name" value="ADH_zinc_N"/>
    <property type="match status" value="1"/>
</dbReference>
<proteinExistence type="predicted"/>
<dbReference type="Gene3D" id="3.90.180.10">
    <property type="entry name" value="Medium-chain alcohol dehydrogenases, catalytic domain"/>
    <property type="match status" value="1"/>
</dbReference>
<protein>
    <submittedName>
        <fullName evidence="3">NADPH:quinone reductase</fullName>
    </submittedName>
</protein>
<evidence type="ECO:0000313" key="3">
    <source>
        <dbReference type="EMBL" id="GAA2117814.1"/>
    </source>
</evidence>
<keyword evidence="4" id="KW-1185">Reference proteome</keyword>
<organism evidence="3 4">
    <name type="scientific">Kitasatospora saccharophila</name>
    <dbReference type="NCBI Taxonomy" id="407973"/>
    <lineage>
        <taxon>Bacteria</taxon>
        <taxon>Bacillati</taxon>
        <taxon>Actinomycetota</taxon>
        <taxon>Actinomycetes</taxon>
        <taxon>Kitasatosporales</taxon>
        <taxon>Streptomycetaceae</taxon>
        <taxon>Kitasatospora</taxon>
    </lineage>
</organism>
<keyword evidence="1" id="KW-0521">NADP</keyword>
<dbReference type="InterPro" id="IPR011032">
    <property type="entry name" value="GroES-like_sf"/>
</dbReference>
<evidence type="ECO:0000256" key="1">
    <source>
        <dbReference type="ARBA" id="ARBA00022857"/>
    </source>
</evidence>
<dbReference type="CDD" id="cd08253">
    <property type="entry name" value="zeta_crystallin"/>
    <property type="match status" value="1"/>
</dbReference>
<dbReference type="EMBL" id="BAAANS010000060">
    <property type="protein sequence ID" value="GAA2117814.1"/>
    <property type="molecule type" value="Genomic_DNA"/>
</dbReference>
<dbReference type="InterPro" id="IPR036291">
    <property type="entry name" value="NAD(P)-bd_dom_sf"/>
</dbReference>
<dbReference type="InterPro" id="IPR013149">
    <property type="entry name" value="ADH-like_C"/>
</dbReference>
<sequence>MHIEHWCPAPNRPAEPRGRGMKAIVYPETGGPEVLRLVERDLPVPGPGEVRVRIAVSGVNPTDVQARAGVAHPKGFPEITPHLDGAGVVDATGPGVDAGRVGERVWVFMAAAGRPTGTAAEYAVLPADRAVPLPDEVPFEVGAALGVPALTAHRALTVSEDGPRRLRPGALDGAVVLAAGGAGAVGHAVVQLARWAGATVLSTVSGPAKAALATAAGAHHVIDYRAGDPVAAVRAAAPDGVDLVAEVALGANLALDLAVLRPRGTIATYANAGGGPVQLDVPAHLVRNVRLQFLVLYTAGPEARAAAVADVAAAAAAGALPVGREHGLPLTRFPLERTADAHRAVEAGTVGKVLVDVRP</sequence>
<evidence type="ECO:0000313" key="4">
    <source>
        <dbReference type="Proteomes" id="UP001500897"/>
    </source>
</evidence>
<gene>
    <name evidence="3" type="ORF">GCM10009759_64580</name>
</gene>
<accession>A0ABP5JGT3</accession>
<dbReference type="RefSeq" id="WP_380275071.1">
    <property type="nucleotide sequence ID" value="NZ_JBHTGA010000001.1"/>
</dbReference>